<name>A0AAN9T4A7_PSOTE</name>
<gene>
    <name evidence="2" type="ORF">VNO78_08061</name>
</gene>
<evidence type="ECO:0000313" key="3">
    <source>
        <dbReference type="Proteomes" id="UP001386955"/>
    </source>
</evidence>
<feature type="region of interest" description="Disordered" evidence="1">
    <location>
        <begin position="1"/>
        <end position="26"/>
    </location>
</feature>
<dbReference type="EMBL" id="JAYMYS010000002">
    <property type="protein sequence ID" value="KAK7406437.1"/>
    <property type="molecule type" value="Genomic_DNA"/>
</dbReference>
<proteinExistence type="predicted"/>
<keyword evidence="3" id="KW-1185">Reference proteome</keyword>
<protein>
    <submittedName>
        <fullName evidence="2">Uncharacterized protein</fullName>
    </submittedName>
</protein>
<sequence length="151" mass="16748">MGTRRRSTRSDSTSCRKGQVDSDHECDACDRHEARNTSVTSGQRDAHLQATVRTDEHGAPHAYSRRDVQQTDVTEIDVQQMKHGARYTDFENDAVQQNGYRNLTVAFGPESTVGKQKEAQLNGLCGFQLELLMGNQASSVGRQRGPEPGQQ</sequence>
<dbReference type="AlphaFoldDB" id="A0AAN9T4A7"/>
<evidence type="ECO:0000313" key="2">
    <source>
        <dbReference type="EMBL" id="KAK7406437.1"/>
    </source>
</evidence>
<organism evidence="2 3">
    <name type="scientific">Psophocarpus tetragonolobus</name>
    <name type="common">Winged bean</name>
    <name type="synonym">Dolichos tetragonolobus</name>
    <dbReference type="NCBI Taxonomy" id="3891"/>
    <lineage>
        <taxon>Eukaryota</taxon>
        <taxon>Viridiplantae</taxon>
        <taxon>Streptophyta</taxon>
        <taxon>Embryophyta</taxon>
        <taxon>Tracheophyta</taxon>
        <taxon>Spermatophyta</taxon>
        <taxon>Magnoliopsida</taxon>
        <taxon>eudicotyledons</taxon>
        <taxon>Gunneridae</taxon>
        <taxon>Pentapetalae</taxon>
        <taxon>rosids</taxon>
        <taxon>fabids</taxon>
        <taxon>Fabales</taxon>
        <taxon>Fabaceae</taxon>
        <taxon>Papilionoideae</taxon>
        <taxon>50 kb inversion clade</taxon>
        <taxon>NPAAA clade</taxon>
        <taxon>indigoferoid/millettioid clade</taxon>
        <taxon>Phaseoleae</taxon>
        <taxon>Psophocarpus</taxon>
    </lineage>
</organism>
<evidence type="ECO:0000256" key="1">
    <source>
        <dbReference type="SAM" id="MobiDB-lite"/>
    </source>
</evidence>
<accession>A0AAN9T4A7</accession>
<reference evidence="2 3" key="1">
    <citation type="submission" date="2024-01" db="EMBL/GenBank/DDBJ databases">
        <title>The genomes of 5 underutilized Papilionoideae crops provide insights into root nodulation and disease resistanc.</title>
        <authorList>
            <person name="Jiang F."/>
        </authorList>
    </citation>
    <scope>NUCLEOTIDE SEQUENCE [LARGE SCALE GENOMIC DNA]</scope>
    <source>
        <strain evidence="2">DUOXIRENSHENG_FW03</strain>
        <tissue evidence="2">Leaves</tissue>
    </source>
</reference>
<comment type="caution">
    <text evidence="2">The sequence shown here is derived from an EMBL/GenBank/DDBJ whole genome shotgun (WGS) entry which is preliminary data.</text>
</comment>
<dbReference type="Proteomes" id="UP001386955">
    <property type="component" value="Unassembled WGS sequence"/>
</dbReference>